<dbReference type="InterPro" id="IPR010985">
    <property type="entry name" value="Ribbon_hlx_hlx"/>
</dbReference>
<dbReference type="AlphaFoldDB" id="D0WH43"/>
<reference evidence="2" key="1">
    <citation type="submission" date="2009-10" db="EMBL/GenBank/DDBJ databases">
        <authorList>
            <person name="Weinstock G."/>
            <person name="Sodergren E."/>
            <person name="Clifton S."/>
            <person name="Fulton L."/>
            <person name="Fulton B."/>
            <person name="Courtney L."/>
            <person name="Fronick C."/>
            <person name="Harrison M."/>
            <person name="Strong C."/>
            <person name="Farmer C."/>
            <person name="Delahaunty K."/>
            <person name="Markovic C."/>
            <person name="Hall O."/>
            <person name="Minx P."/>
            <person name="Tomlinson C."/>
            <person name="Mitreva M."/>
            <person name="Nelson J."/>
            <person name="Hou S."/>
            <person name="Wollam A."/>
            <person name="Pepin K.H."/>
            <person name="Johnson M."/>
            <person name="Bhonagiri V."/>
            <person name="Nash W.E."/>
            <person name="Warren W."/>
            <person name="Chinwalla A."/>
            <person name="Mardis E.R."/>
            <person name="Wilson R.K."/>
        </authorList>
    </citation>
    <scope>NUCLEOTIDE SEQUENCE [LARGE SCALE GENOMIC DNA]</scope>
    <source>
        <strain evidence="2">ATCC 700122</strain>
    </source>
</reference>
<dbReference type="STRING" id="649764.HMPREF0762_01311"/>
<evidence type="ECO:0000256" key="1">
    <source>
        <dbReference type="SAM" id="MobiDB-lite"/>
    </source>
</evidence>
<dbReference type="Proteomes" id="UP000006001">
    <property type="component" value="Unassembled WGS sequence"/>
</dbReference>
<sequence>MIARRTECGMPALQVREFPEDLYKKLKATAAHEHRSIAQQTIMCVERVLRDHGEEEIQGSGEMHRHRVTPHSPYQQDESLQKREARIAKRQEIFRRIDALPKLDLPNGALGPVDIIQGMREERDTQILGTSLNQVVSSTEEERA</sequence>
<keyword evidence="3" id="KW-1185">Reference proteome</keyword>
<feature type="region of interest" description="Disordered" evidence="1">
    <location>
        <begin position="56"/>
        <end position="81"/>
    </location>
</feature>
<accession>D0WH43</accession>
<evidence type="ECO:0008006" key="4">
    <source>
        <dbReference type="Google" id="ProtNLM"/>
    </source>
</evidence>
<dbReference type="eggNOG" id="ENOG5032CZR">
    <property type="taxonomic scope" value="Bacteria"/>
</dbReference>
<evidence type="ECO:0000313" key="3">
    <source>
        <dbReference type="Proteomes" id="UP000006001"/>
    </source>
</evidence>
<dbReference type="EMBL" id="ACUX02000007">
    <property type="protein sequence ID" value="EEZ61230.1"/>
    <property type="molecule type" value="Genomic_DNA"/>
</dbReference>
<dbReference type="HOGENOM" id="CLU_1934717_0_0_11"/>
<organism evidence="2 3">
    <name type="scientific">Slackia exigua (strain ATCC 700122 / DSM 15923 / CIP 105133 / JCM 11022 / KCTC 5966 / S-7)</name>
    <dbReference type="NCBI Taxonomy" id="649764"/>
    <lineage>
        <taxon>Bacteria</taxon>
        <taxon>Bacillati</taxon>
        <taxon>Actinomycetota</taxon>
        <taxon>Coriobacteriia</taxon>
        <taxon>Eggerthellales</taxon>
        <taxon>Eggerthellaceae</taxon>
        <taxon>Slackia</taxon>
    </lineage>
</organism>
<comment type="caution">
    <text evidence="2">The sequence shown here is derived from an EMBL/GenBank/DDBJ whole genome shotgun (WGS) entry which is preliminary data.</text>
</comment>
<protein>
    <recommendedName>
        <fullName evidence="4">Arc-like DNA binding domain-containing protein</fullName>
    </recommendedName>
</protein>
<name>D0WH43_SLAES</name>
<evidence type="ECO:0000313" key="2">
    <source>
        <dbReference type="EMBL" id="EEZ61230.1"/>
    </source>
</evidence>
<dbReference type="GO" id="GO:0006355">
    <property type="term" value="P:regulation of DNA-templated transcription"/>
    <property type="evidence" value="ECO:0007669"/>
    <property type="project" value="InterPro"/>
</dbReference>
<proteinExistence type="predicted"/>
<dbReference type="SUPFAM" id="SSF47598">
    <property type="entry name" value="Ribbon-helix-helix"/>
    <property type="match status" value="1"/>
</dbReference>
<gene>
    <name evidence="2" type="ORF">HMPREF0762_01311</name>
</gene>